<dbReference type="InterPro" id="IPR032867">
    <property type="entry name" value="DYW_dom"/>
</dbReference>
<keyword evidence="1" id="KW-0677">Repeat</keyword>
<organism evidence="4 5">
    <name type="scientific">Dendrobium catenatum</name>
    <dbReference type="NCBI Taxonomy" id="906689"/>
    <lineage>
        <taxon>Eukaryota</taxon>
        <taxon>Viridiplantae</taxon>
        <taxon>Streptophyta</taxon>
        <taxon>Embryophyta</taxon>
        <taxon>Tracheophyta</taxon>
        <taxon>Spermatophyta</taxon>
        <taxon>Magnoliopsida</taxon>
        <taxon>Liliopsida</taxon>
        <taxon>Asparagales</taxon>
        <taxon>Orchidaceae</taxon>
        <taxon>Epidendroideae</taxon>
        <taxon>Malaxideae</taxon>
        <taxon>Dendrobiinae</taxon>
        <taxon>Dendrobium</taxon>
    </lineage>
</organism>
<gene>
    <name evidence="4" type="primary">PCMP-H61</name>
    <name evidence="4" type="ORF">MA16_Dca015805</name>
</gene>
<dbReference type="Pfam" id="PF13041">
    <property type="entry name" value="PPR_2"/>
    <property type="match status" value="1"/>
</dbReference>
<evidence type="ECO:0000313" key="4">
    <source>
        <dbReference type="EMBL" id="PKU78524.1"/>
    </source>
</evidence>
<dbReference type="NCBIfam" id="TIGR00756">
    <property type="entry name" value="PPR"/>
    <property type="match status" value="4"/>
</dbReference>
<dbReference type="PANTHER" id="PTHR47926:SF537">
    <property type="entry name" value="PENTACOTRIPEPTIDE-REPEAT REGION OF PRORP DOMAIN-CONTAINING PROTEIN"/>
    <property type="match status" value="1"/>
</dbReference>
<evidence type="ECO:0000256" key="2">
    <source>
        <dbReference type="PROSITE-ProRule" id="PRU00708"/>
    </source>
</evidence>
<dbReference type="InterPro" id="IPR011990">
    <property type="entry name" value="TPR-like_helical_dom_sf"/>
</dbReference>
<dbReference type="GO" id="GO:0003723">
    <property type="term" value="F:RNA binding"/>
    <property type="evidence" value="ECO:0007669"/>
    <property type="project" value="InterPro"/>
</dbReference>
<dbReference type="AlphaFoldDB" id="A0A2I0WS95"/>
<feature type="repeat" description="PPR" evidence="2">
    <location>
        <begin position="225"/>
        <end position="259"/>
    </location>
</feature>
<reference evidence="4 5" key="2">
    <citation type="journal article" date="2017" name="Nature">
        <title>The Apostasia genome and the evolution of orchids.</title>
        <authorList>
            <person name="Zhang G.Q."/>
            <person name="Liu K.W."/>
            <person name="Li Z."/>
            <person name="Lohaus R."/>
            <person name="Hsiao Y.Y."/>
            <person name="Niu S.C."/>
            <person name="Wang J.Y."/>
            <person name="Lin Y.C."/>
            <person name="Xu Q."/>
            <person name="Chen L.J."/>
            <person name="Yoshida K."/>
            <person name="Fujiwara S."/>
            <person name="Wang Z.W."/>
            <person name="Zhang Y.Q."/>
            <person name="Mitsuda N."/>
            <person name="Wang M."/>
            <person name="Liu G.H."/>
            <person name="Pecoraro L."/>
            <person name="Huang H.X."/>
            <person name="Xiao X.J."/>
            <person name="Lin M."/>
            <person name="Wu X.Y."/>
            <person name="Wu W.L."/>
            <person name="Chen Y.Y."/>
            <person name="Chang S.B."/>
            <person name="Sakamoto S."/>
            <person name="Ohme-Takagi M."/>
            <person name="Yagi M."/>
            <person name="Zeng S.J."/>
            <person name="Shen C.Y."/>
            <person name="Yeh C.M."/>
            <person name="Luo Y.B."/>
            <person name="Tsai W.C."/>
            <person name="Van de Peer Y."/>
            <person name="Liu Z.J."/>
        </authorList>
    </citation>
    <scope>NUCLEOTIDE SEQUENCE [LARGE SCALE GENOMIC DNA]</scope>
    <source>
        <tissue evidence="4">The whole plant</tissue>
    </source>
</reference>
<protein>
    <submittedName>
        <fullName evidence="4">Pentatricopeptide repeat-containing protein</fullName>
    </submittedName>
</protein>
<feature type="repeat" description="PPR" evidence="2">
    <location>
        <begin position="327"/>
        <end position="361"/>
    </location>
</feature>
<dbReference type="Pfam" id="PF20431">
    <property type="entry name" value="E_motif"/>
    <property type="match status" value="1"/>
</dbReference>
<dbReference type="Pfam" id="PF14432">
    <property type="entry name" value="DYW_deaminase"/>
    <property type="match status" value="1"/>
</dbReference>
<reference evidence="4 5" key="1">
    <citation type="journal article" date="2016" name="Sci. Rep.">
        <title>The Dendrobium catenatum Lindl. genome sequence provides insights into polysaccharide synthase, floral development and adaptive evolution.</title>
        <authorList>
            <person name="Zhang G.Q."/>
            <person name="Xu Q."/>
            <person name="Bian C."/>
            <person name="Tsai W.C."/>
            <person name="Yeh C.M."/>
            <person name="Liu K.W."/>
            <person name="Yoshida K."/>
            <person name="Zhang L.S."/>
            <person name="Chang S.B."/>
            <person name="Chen F."/>
            <person name="Shi Y."/>
            <person name="Su Y.Y."/>
            <person name="Zhang Y.Q."/>
            <person name="Chen L.J."/>
            <person name="Yin Y."/>
            <person name="Lin M."/>
            <person name="Huang H."/>
            <person name="Deng H."/>
            <person name="Wang Z.W."/>
            <person name="Zhu S.L."/>
            <person name="Zhao X."/>
            <person name="Deng C."/>
            <person name="Niu S.C."/>
            <person name="Huang J."/>
            <person name="Wang M."/>
            <person name="Liu G.H."/>
            <person name="Yang H.J."/>
            <person name="Xiao X.J."/>
            <person name="Hsiao Y.Y."/>
            <person name="Wu W.L."/>
            <person name="Chen Y.Y."/>
            <person name="Mitsuda N."/>
            <person name="Ohme-Takagi M."/>
            <person name="Luo Y.B."/>
            <person name="Van de Peer Y."/>
            <person name="Liu Z.J."/>
        </authorList>
    </citation>
    <scope>NUCLEOTIDE SEQUENCE [LARGE SCALE GENOMIC DNA]</scope>
    <source>
        <tissue evidence="4">The whole plant</tissue>
    </source>
</reference>
<dbReference type="PANTHER" id="PTHR47926">
    <property type="entry name" value="PENTATRICOPEPTIDE REPEAT-CONTAINING PROTEIN"/>
    <property type="match status" value="1"/>
</dbReference>
<evidence type="ECO:0000313" key="5">
    <source>
        <dbReference type="Proteomes" id="UP000233837"/>
    </source>
</evidence>
<proteinExistence type="predicted"/>
<dbReference type="FunFam" id="1.25.40.10:FF:000184">
    <property type="entry name" value="Pentatricopeptide repeat-containing protein, chloroplastic"/>
    <property type="match status" value="1"/>
</dbReference>
<feature type="domain" description="DYW" evidence="3">
    <location>
        <begin position="542"/>
        <end position="634"/>
    </location>
</feature>
<dbReference type="EMBL" id="KZ502450">
    <property type="protein sequence ID" value="PKU78524.1"/>
    <property type="molecule type" value="Genomic_DNA"/>
</dbReference>
<keyword evidence="5" id="KW-1185">Reference proteome</keyword>
<dbReference type="GO" id="GO:0009451">
    <property type="term" value="P:RNA modification"/>
    <property type="evidence" value="ECO:0007669"/>
    <property type="project" value="InterPro"/>
</dbReference>
<dbReference type="InterPro" id="IPR002885">
    <property type="entry name" value="PPR_rpt"/>
</dbReference>
<accession>A0A2I0WS95</accession>
<sequence length="634" mass="70887">MKGIMISWMSEEAYKFHNLDASLGLRNLNCRPRAMRAPSSTITAHTNSTCRIASSRIHRSSTYLSSLPSTKLLKQTHATLLRSGEIHDAIIAGKLISNIANSHPSNLPYALTFLSHATNIPINAFAWNSLIRGFAHSPSPENSISLYRRMLADGFFPNNYTYPFLLKASSYLEDRRIGLSLHATIIRRGLDGMDPFIQTSLINFHAVLVSVETARQLFDESLVRDVTSWNALIKGYVACGQHMNAIYMFQAMQDCGPFCADEITMLSVVSACAHLGALEMGRWVHSYIERNRFVLNLNLGTALINMYAKCGEIDSAKVLFWEMQEKDVRTWSVMINGLAIHGHAKEALVLFEEMQRFGVFPDSVTITALLIACSHGGMVEQGRTIFSRMRMDYDIEPTIEHYGCIVGLLGRAGKLDEALALIRRSSLKPDIVLWGSLLVDCMVHKNIGMGEIVVKEILKLDPNNAGAHVFLSNMYATSGKWDVVQEVRNFMKEQMIHKPPGSSLIEVNGVVHEFLSGDSSHPQFDGIYKMLDEICRLVSLKGHKPLVGGVSFDINDEDREVCLSQHSEKLAVAFGLISTNPGSVIRIIKNLRICRDCHAVMKLVSEAFGRIIIVRDCNRFHHFSKGSCSCRDYW</sequence>
<dbReference type="PROSITE" id="PS51375">
    <property type="entry name" value="PPR"/>
    <property type="match status" value="3"/>
</dbReference>
<name>A0A2I0WS95_9ASPA</name>
<dbReference type="Pfam" id="PF01535">
    <property type="entry name" value="PPR"/>
    <property type="match status" value="3"/>
</dbReference>
<dbReference type="FunFam" id="1.25.40.10:FF:000427">
    <property type="entry name" value="Pentatricopeptide repeat-containing protein chloroplastic"/>
    <property type="match status" value="1"/>
</dbReference>
<dbReference type="InterPro" id="IPR046960">
    <property type="entry name" value="PPR_At4g14850-like_plant"/>
</dbReference>
<dbReference type="GO" id="GO:0008270">
    <property type="term" value="F:zinc ion binding"/>
    <property type="evidence" value="ECO:0007669"/>
    <property type="project" value="InterPro"/>
</dbReference>
<dbReference type="Proteomes" id="UP000233837">
    <property type="component" value="Unassembled WGS sequence"/>
</dbReference>
<feature type="repeat" description="PPR" evidence="2">
    <location>
        <begin position="123"/>
        <end position="157"/>
    </location>
</feature>
<evidence type="ECO:0000256" key="1">
    <source>
        <dbReference type="ARBA" id="ARBA00022737"/>
    </source>
</evidence>
<dbReference type="InterPro" id="IPR046848">
    <property type="entry name" value="E_motif"/>
</dbReference>
<evidence type="ECO:0000259" key="3">
    <source>
        <dbReference type="Pfam" id="PF14432"/>
    </source>
</evidence>
<dbReference type="Gene3D" id="1.25.40.10">
    <property type="entry name" value="Tetratricopeptide repeat domain"/>
    <property type="match status" value="3"/>
</dbReference>